<dbReference type="EMBL" id="BSXV01000089">
    <property type="protein sequence ID" value="GME87411.1"/>
    <property type="molecule type" value="Genomic_DNA"/>
</dbReference>
<evidence type="ECO:0000313" key="2">
    <source>
        <dbReference type="Proteomes" id="UP001165101"/>
    </source>
</evidence>
<accession>A0ACB5TFF0</accession>
<gene>
    <name evidence="1" type="ORF">Cboi01_000035300</name>
</gene>
<protein>
    <submittedName>
        <fullName evidence="1">Unnamed protein product</fullName>
    </submittedName>
</protein>
<proteinExistence type="predicted"/>
<dbReference type="Proteomes" id="UP001165101">
    <property type="component" value="Unassembled WGS sequence"/>
</dbReference>
<name>A0ACB5TFF0_CANBO</name>
<evidence type="ECO:0000313" key="1">
    <source>
        <dbReference type="EMBL" id="GME87411.1"/>
    </source>
</evidence>
<reference evidence="1" key="1">
    <citation type="submission" date="2023-04" db="EMBL/GenBank/DDBJ databases">
        <title>Candida boidinii NBRC 1967.</title>
        <authorList>
            <person name="Ichikawa N."/>
            <person name="Sato H."/>
            <person name="Tonouchi N."/>
        </authorList>
    </citation>
    <scope>NUCLEOTIDE SEQUENCE</scope>
    <source>
        <strain evidence="1">NBRC 1967</strain>
    </source>
</reference>
<sequence length="223" mass="26341">MELNIKDDLDAEMHTIRHLLNRLVLTTSDEYTETDELYKQLQSVSKLKNLNFSEFANNSRIRSSDFGDNTQIDGIEEEEETPQGQDVEVSTDIETLVSGEKEGINEEDRNLLALEKENVRLVSILERQEFFGDKLELLLERDQQLIESIKENLINRKKFDVNYSNIYNQLYDEKCSFLEKNIEILDKNLRFNQLEYTRSLENIRKMFSNLSEILKDEEEKDDK</sequence>
<organism evidence="1 2">
    <name type="scientific">Candida boidinii</name>
    <name type="common">Yeast</name>
    <dbReference type="NCBI Taxonomy" id="5477"/>
    <lineage>
        <taxon>Eukaryota</taxon>
        <taxon>Fungi</taxon>
        <taxon>Dikarya</taxon>
        <taxon>Ascomycota</taxon>
        <taxon>Saccharomycotina</taxon>
        <taxon>Pichiomycetes</taxon>
        <taxon>Pichiales</taxon>
        <taxon>Pichiaceae</taxon>
        <taxon>Ogataea</taxon>
        <taxon>Ogataea/Candida clade</taxon>
    </lineage>
</organism>
<comment type="caution">
    <text evidence="1">The sequence shown here is derived from an EMBL/GenBank/DDBJ whole genome shotgun (WGS) entry which is preliminary data.</text>
</comment>
<keyword evidence="2" id="KW-1185">Reference proteome</keyword>